<feature type="repeat" description="PPR" evidence="3">
    <location>
        <begin position="550"/>
        <end position="584"/>
    </location>
</feature>
<dbReference type="Proteomes" id="UP001372338">
    <property type="component" value="Unassembled WGS sequence"/>
</dbReference>
<dbReference type="PROSITE" id="PS51375">
    <property type="entry name" value="PPR"/>
    <property type="match status" value="7"/>
</dbReference>
<reference evidence="4 5" key="1">
    <citation type="submission" date="2024-01" db="EMBL/GenBank/DDBJ databases">
        <title>The genomes of 5 underutilized Papilionoideae crops provide insights into root nodulation and disease resistanc.</title>
        <authorList>
            <person name="Yuan L."/>
        </authorList>
    </citation>
    <scope>NUCLEOTIDE SEQUENCE [LARGE SCALE GENOMIC DNA]</scope>
    <source>
        <strain evidence="4">ZHUSHIDOU_FW_LH</strain>
        <tissue evidence="4">Leaf</tissue>
    </source>
</reference>
<evidence type="ECO:0008006" key="6">
    <source>
        <dbReference type="Google" id="ProtNLM"/>
    </source>
</evidence>
<dbReference type="Pfam" id="PF01535">
    <property type="entry name" value="PPR"/>
    <property type="match status" value="3"/>
</dbReference>
<comment type="similarity">
    <text evidence="1">Belongs to the PPR family. P subfamily.</text>
</comment>
<dbReference type="SUPFAM" id="SSF81901">
    <property type="entry name" value="HCP-like"/>
    <property type="match status" value="1"/>
</dbReference>
<evidence type="ECO:0000256" key="2">
    <source>
        <dbReference type="ARBA" id="ARBA00022737"/>
    </source>
</evidence>
<gene>
    <name evidence="4" type="ORF">RIF29_18270</name>
</gene>
<dbReference type="AlphaFoldDB" id="A0AAN9IH78"/>
<sequence>MLYFGLDAYLEPPKPFSPHVTLTILSLSHRPIPSLLRAVTLSLTLTLPVFNMRRWLFARHAASTARNYVVSSSRIPIPKLPLSNSNSPLPSTPPFRTTTTLSPHFRFFSQTSEIPDPPLTSFNDDVTIANDNDAPLSEENENENGVVQGIDYAYADGVEEEEKVYEIDAEEFENVVRLLQNADVETLESSLDSMGFSPHQDFVLKIIETPDVSGYSLVRFLKWALDEKSFNVASAVLESLVMRISGGVLSEKEVYSLWGLVKEIAQKESGSDGAVVNVCVLNEVISSFSRLGKGRAANEVFDEFESFQCVPNADTYYFTIEALCRRKDFDQAWSVCQKMLDAETMPDGEKIGKIVSWFCKGNLVRQAHLVYVAAKDKGKQLPLLSINFLIVKLCQQNETVRLDMKDGKHNTKNSKLVGKSGEENENVQLALEMLNDIPREEKKRAVKPFSAVVQALCRIKDVDAAKELILKMIADGPPPGNAVFNYVITEYAQAGQMVQAMGMLRVLESRGLKPDLYTHAVIMSGYSNGGEMEEARKILEEAKKKHVKLTPVMYHTLIRGYCKLEQFDEALKLLAEMKDFGVRPSVDEYEKLIQSLCLKALDWETAEKLQEEMKENGLHLKGISRGLIRAVKEMEKEVVDGGNISSTA</sequence>
<dbReference type="PANTHER" id="PTHR47939:SF10">
    <property type="entry name" value="PENTACOTRIPEPTIDE-REPEAT REGION OF PRORP DOMAIN-CONTAINING PROTEIN"/>
    <property type="match status" value="1"/>
</dbReference>
<dbReference type="InterPro" id="IPR011990">
    <property type="entry name" value="TPR-like_helical_dom_sf"/>
</dbReference>
<feature type="repeat" description="PPR" evidence="3">
    <location>
        <begin position="277"/>
        <end position="311"/>
    </location>
</feature>
<feature type="repeat" description="PPR" evidence="3">
    <location>
        <begin position="585"/>
        <end position="620"/>
    </location>
</feature>
<evidence type="ECO:0000313" key="5">
    <source>
        <dbReference type="Proteomes" id="UP001372338"/>
    </source>
</evidence>
<feature type="repeat" description="PPR" evidence="3">
    <location>
        <begin position="312"/>
        <end position="346"/>
    </location>
</feature>
<keyword evidence="5" id="KW-1185">Reference proteome</keyword>
<accession>A0AAN9IH78</accession>
<dbReference type="NCBIfam" id="TIGR00756">
    <property type="entry name" value="PPR"/>
    <property type="match status" value="2"/>
</dbReference>
<proteinExistence type="inferred from homology"/>
<evidence type="ECO:0000313" key="4">
    <source>
        <dbReference type="EMBL" id="KAK7277120.1"/>
    </source>
</evidence>
<feature type="repeat" description="PPR" evidence="3">
    <location>
        <begin position="445"/>
        <end position="479"/>
    </location>
</feature>
<evidence type="ECO:0000256" key="1">
    <source>
        <dbReference type="ARBA" id="ARBA00007626"/>
    </source>
</evidence>
<dbReference type="EMBL" id="JAYWIO010000003">
    <property type="protein sequence ID" value="KAK7277120.1"/>
    <property type="molecule type" value="Genomic_DNA"/>
</dbReference>
<protein>
    <recommendedName>
        <fullName evidence="6">Pentatricopeptide repeat protein</fullName>
    </recommendedName>
</protein>
<dbReference type="InterPro" id="IPR050667">
    <property type="entry name" value="PPR-containing_protein"/>
</dbReference>
<dbReference type="Pfam" id="PF13812">
    <property type="entry name" value="PPR_3"/>
    <property type="match status" value="1"/>
</dbReference>
<comment type="caution">
    <text evidence="4">The sequence shown here is derived from an EMBL/GenBank/DDBJ whole genome shotgun (WGS) entry which is preliminary data.</text>
</comment>
<feature type="repeat" description="PPR" evidence="3">
    <location>
        <begin position="515"/>
        <end position="549"/>
    </location>
</feature>
<organism evidence="4 5">
    <name type="scientific">Crotalaria pallida</name>
    <name type="common">Smooth rattlebox</name>
    <name type="synonym">Crotalaria striata</name>
    <dbReference type="NCBI Taxonomy" id="3830"/>
    <lineage>
        <taxon>Eukaryota</taxon>
        <taxon>Viridiplantae</taxon>
        <taxon>Streptophyta</taxon>
        <taxon>Embryophyta</taxon>
        <taxon>Tracheophyta</taxon>
        <taxon>Spermatophyta</taxon>
        <taxon>Magnoliopsida</taxon>
        <taxon>eudicotyledons</taxon>
        <taxon>Gunneridae</taxon>
        <taxon>Pentapetalae</taxon>
        <taxon>rosids</taxon>
        <taxon>fabids</taxon>
        <taxon>Fabales</taxon>
        <taxon>Fabaceae</taxon>
        <taxon>Papilionoideae</taxon>
        <taxon>50 kb inversion clade</taxon>
        <taxon>genistoids sensu lato</taxon>
        <taxon>core genistoids</taxon>
        <taxon>Crotalarieae</taxon>
        <taxon>Crotalaria</taxon>
    </lineage>
</organism>
<keyword evidence="2" id="KW-0677">Repeat</keyword>
<feature type="repeat" description="PPR" evidence="3">
    <location>
        <begin position="480"/>
        <end position="514"/>
    </location>
</feature>
<dbReference type="Gene3D" id="1.25.40.10">
    <property type="entry name" value="Tetratricopeptide repeat domain"/>
    <property type="match status" value="2"/>
</dbReference>
<dbReference type="PANTHER" id="PTHR47939">
    <property type="entry name" value="MEMBRANE-ASSOCIATED SALT-INDUCIBLE PROTEIN-LIKE"/>
    <property type="match status" value="1"/>
</dbReference>
<dbReference type="InterPro" id="IPR002885">
    <property type="entry name" value="PPR_rpt"/>
</dbReference>
<evidence type="ECO:0000256" key="3">
    <source>
        <dbReference type="PROSITE-ProRule" id="PRU00708"/>
    </source>
</evidence>
<dbReference type="Pfam" id="PF13041">
    <property type="entry name" value="PPR_2"/>
    <property type="match status" value="1"/>
</dbReference>
<name>A0AAN9IH78_CROPI</name>